<sequence length="489" mass="55117">MLFAALLLIAWVFVTIGGTAPLFSDKEAHLKIPIRDLSMQNSGISPLIFRNSESMMLSSHHEKGTVDRKAFRGSLPLVNPDAGNAPRRAFTDRGVMNSPSEFQSFHDVEDIPTPTNMNRSFQHNGVNGDKVTHLSRSGGHRDLRTKLPGRGYEMSTLVYDDDHFHYETSFAEKTDSLRNDSTAHSFTPDSRDSSLNHEKTPESSMKSKTGSGFNMTAVPDILNHTDKTTTSNKAETLEGKRNSFQTENFQKMLDRNPVNKLKLGDNFAISSKIYGHADTLMNIEKDEEKSYRKETINTTQAEFIDSQMQPIKVNASNSNGIPSNSSMDAKSNNALLPHKHKYPMNSSNTAVLMHDQPRDKNAKDFSQLHMQQDGIYEIVTSATAMFSDNSENSNDIDKLRNDGSREQRGEIFFKINPTVPMQSLAVTTHDSHMNDPPFRGPNIPPEINHFLKKKDKTKLDYHNMDPIVETPSFQPLNLDADWKEAKQRW</sequence>
<feature type="compositionally biased region" description="Polar residues" evidence="1">
    <location>
        <begin position="202"/>
        <end position="213"/>
    </location>
</feature>
<dbReference type="Proteomes" id="UP000054359">
    <property type="component" value="Unassembled WGS sequence"/>
</dbReference>
<feature type="signal peptide" evidence="2">
    <location>
        <begin position="1"/>
        <end position="17"/>
    </location>
</feature>
<dbReference type="OrthoDB" id="10066605at2759"/>
<feature type="region of interest" description="Disordered" evidence="1">
    <location>
        <begin position="174"/>
        <end position="213"/>
    </location>
</feature>
<keyword evidence="4" id="KW-1185">Reference proteome</keyword>
<feature type="chain" id="PRO_5001830200" evidence="2">
    <location>
        <begin position="18"/>
        <end position="489"/>
    </location>
</feature>
<proteinExistence type="predicted"/>
<evidence type="ECO:0000256" key="1">
    <source>
        <dbReference type="SAM" id="MobiDB-lite"/>
    </source>
</evidence>
<feature type="non-terminal residue" evidence="3">
    <location>
        <position position="489"/>
    </location>
</feature>
<reference evidence="3 4" key="1">
    <citation type="submission" date="2013-11" db="EMBL/GenBank/DDBJ databases">
        <title>Genome sequencing of Stegodyphus mimosarum.</title>
        <authorList>
            <person name="Bechsgaard J."/>
        </authorList>
    </citation>
    <scope>NUCLEOTIDE SEQUENCE [LARGE SCALE GENOMIC DNA]</scope>
</reference>
<name>A0A087U513_STEMI</name>
<dbReference type="AlphaFoldDB" id="A0A087U513"/>
<feature type="compositionally biased region" description="Basic and acidic residues" evidence="1">
    <location>
        <begin position="189"/>
        <end position="201"/>
    </location>
</feature>
<protein>
    <submittedName>
        <fullName evidence="3">Uncharacterized protein</fullName>
    </submittedName>
</protein>
<keyword evidence="2" id="KW-0732">Signal</keyword>
<organism evidence="3 4">
    <name type="scientific">Stegodyphus mimosarum</name>
    <name type="common">African social velvet spider</name>
    <dbReference type="NCBI Taxonomy" id="407821"/>
    <lineage>
        <taxon>Eukaryota</taxon>
        <taxon>Metazoa</taxon>
        <taxon>Ecdysozoa</taxon>
        <taxon>Arthropoda</taxon>
        <taxon>Chelicerata</taxon>
        <taxon>Arachnida</taxon>
        <taxon>Araneae</taxon>
        <taxon>Araneomorphae</taxon>
        <taxon>Entelegynae</taxon>
        <taxon>Eresoidea</taxon>
        <taxon>Eresidae</taxon>
        <taxon>Stegodyphus</taxon>
    </lineage>
</organism>
<accession>A0A087U513</accession>
<evidence type="ECO:0000313" key="4">
    <source>
        <dbReference type="Proteomes" id="UP000054359"/>
    </source>
</evidence>
<dbReference type="EMBL" id="KK118207">
    <property type="protein sequence ID" value="KFM72452.1"/>
    <property type="molecule type" value="Genomic_DNA"/>
</dbReference>
<evidence type="ECO:0000313" key="3">
    <source>
        <dbReference type="EMBL" id="KFM72452.1"/>
    </source>
</evidence>
<feature type="compositionally biased region" description="Polar residues" evidence="1">
    <location>
        <begin position="179"/>
        <end position="188"/>
    </location>
</feature>
<evidence type="ECO:0000256" key="2">
    <source>
        <dbReference type="SAM" id="SignalP"/>
    </source>
</evidence>
<gene>
    <name evidence="3" type="ORF">X975_11089</name>
</gene>